<dbReference type="InterPro" id="IPR029058">
    <property type="entry name" value="AB_hydrolase_fold"/>
</dbReference>
<evidence type="ECO:0000313" key="4">
    <source>
        <dbReference type="Proteomes" id="UP001139035"/>
    </source>
</evidence>
<dbReference type="InterPro" id="IPR050300">
    <property type="entry name" value="GDXG_lipolytic_enzyme"/>
</dbReference>
<keyword evidence="4" id="KW-1185">Reference proteome</keyword>
<reference evidence="3" key="1">
    <citation type="submission" date="2022-01" db="EMBL/GenBank/DDBJ databases">
        <title>Jiella avicenniae sp. nov., a novel endophytic bacterium isolated from bark of Avicennia marina.</title>
        <authorList>
            <person name="Tuo L."/>
        </authorList>
    </citation>
    <scope>NUCLEOTIDE SEQUENCE</scope>
    <source>
        <strain evidence="3">CBK1P-4</strain>
    </source>
</reference>
<dbReference type="Gene3D" id="3.40.50.1820">
    <property type="entry name" value="alpha/beta hydrolase"/>
    <property type="match status" value="1"/>
</dbReference>
<dbReference type="RefSeq" id="WP_233718512.1">
    <property type="nucleotide sequence ID" value="NZ_JAJUWU010000004.1"/>
</dbReference>
<dbReference type="GO" id="GO:0016787">
    <property type="term" value="F:hydrolase activity"/>
    <property type="evidence" value="ECO:0007669"/>
    <property type="project" value="UniProtKB-KW"/>
</dbReference>
<name>A0A9X1T450_9HYPH</name>
<dbReference type="PANTHER" id="PTHR48081">
    <property type="entry name" value="AB HYDROLASE SUPERFAMILY PROTEIN C4A8.06C"/>
    <property type="match status" value="1"/>
</dbReference>
<keyword evidence="1 3" id="KW-0378">Hydrolase</keyword>
<protein>
    <submittedName>
        <fullName evidence="3">Alpha/beta hydrolase</fullName>
    </submittedName>
</protein>
<dbReference type="SUPFAM" id="SSF53474">
    <property type="entry name" value="alpha/beta-Hydrolases"/>
    <property type="match status" value="1"/>
</dbReference>
<comment type="caution">
    <text evidence="3">The sequence shown here is derived from an EMBL/GenBank/DDBJ whole genome shotgun (WGS) entry which is preliminary data.</text>
</comment>
<dbReference type="AlphaFoldDB" id="A0A9X1T450"/>
<dbReference type="PANTHER" id="PTHR48081:SF9">
    <property type="entry name" value="CARBOXYLESTERASE"/>
    <property type="match status" value="1"/>
</dbReference>
<feature type="domain" description="BD-FAE-like" evidence="2">
    <location>
        <begin position="59"/>
        <end position="249"/>
    </location>
</feature>
<dbReference type="Pfam" id="PF20434">
    <property type="entry name" value="BD-FAE"/>
    <property type="match status" value="1"/>
</dbReference>
<dbReference type="Proteomes" id="UP001139035">
    <property type="component" value="Unassembled WGS sequence"/>
</dbReference>
<sequence>MDRAAHRPGLLMRVALFLFCGFCGLALSGCAAALNAVTPSGDYRLVSDLAYAPGERRVLDLYLPRHVTATAPVVVFIHGGSWDSGSKDIYPFVGQSLASAGIVVAIPNYRLYPQTRFPGFVEDAAKAVAHVERLVADSREGIPKGRHPLFLMGHSAGAEIAGLLATDGRYLAAAGSSIRRLSGFVGLSGPYDFLPLTEERYKRIFPKAVRQASQPVNFVSGDEPPALLITGDADTTVDPKNTRSLAARLKAAGVAVTAKIYPGIGHVGTISSFSTVLPLGDRRIRDEVIGFVGRQAR</sequence>
<gene>
    <name evidence="3" type="ORF">LZD57_06080</name>
</gene>
<dbReference type="PROSITE" id="PS51257">
    <property type="entry name" value="PROKAR_LIPOPROTEIN"/>
    <property type="match status" value="1"/>
</dbReference>
<evidence type="ECO:0000256" key="1">
    <source>
        <dbReference type="ARBA" id="ARBA00022801"/>
    </source>
</evidence>
<evidence type="ECO:0000259" key="2">
    <source>
        <dbReference type="Pfam" id="PF20434"/>
    </source>
</evidence>
<organism evidence="3 4">
    <name type="scientific">Jiella avicenniae</name>
    <dbReference type="NCBI Taxonomy" id="2907202"/>
    <lineage>
        <taxon>Bacteria</taxon>
        <taxon>Pseudomonadati</taxon>
        <taxon>Pseudomonadota</taxon>
        <taxon>Alphaproteobacteria</taxon>
        <taxon>Hyphomicrobiales</taxon>
        <taxon>Aurantimonadaceae</taxon>
        <taxon>Jiella</taxon>
    </lineage>
</organism>
<proteinExistence type="predicted"/>
<dbReference type="InterPro" id="IPR049492">
    <property type="entry name" value="BD-FAE-like_dom"/>
</dbReference>
<accession>A0A9X1T450</accession>
<evidence type="ECO:0000313" key="3">
    <source>
        <dbReference type="EMBL" id="MCE7027552.1"/>
    </source>
</evidence>
<dbReference type="EMBL" id="JAJUWU010000004">
    <property type="protein sequence ID" value="MCE7027552.1"/>
    <property type="molecule type" value="Genomic_DNA"/>
</dbReference>